<feature type="domain" description="Bacterial alpha-L-rhamnosidase N-terminal" evidence="1">
    <location>
        <begin position="33"/>
        <end position="141"/>
    </location>
</feature>
<sequence>MMNSNVKWIWTQRGSYNTYNDTIVAVRRFQAGEVTAARIQITADSRYRLFVNGHWIADGPARAWSERYCYDVHEIEEFLRPGENEIKIVARYFGCGTFHGVPQQAGLAAQVDLRTTDGRELRVATDSSWQVADGVMWRRNTPKVSIQMEPAELYDATLEDQLVFEDAVELFPVGEGPWKNLSRREVACLTRRDFSFKAFAGASLVASPSRSFCMAHTRVMNPGLIEANGRVFSPFGIATILVLESDGEVVFEKKRVDRGFLKIAVDGQVVEEGERISLNRGRHLVLGFARNILNNDKTVAFGLSGPDDLVLRNPLDGMYANPWCYLPMRDYAFVQDDMVWRWFAEPLSEGRDVAYEKLTDSWLSEIRQVDDFISCLGSAAENIPSGEMFVEDSYLDFCSRREIGNINELVQFPNALLSDDESWTEVPACEGDVELVYDLGEENCGYIDFDLVAEHGVVVDLFMVEYIHSNGAIQFSEKNRNGFRYITRQGTNCYTSMKRRAGRYLFITLRNLSQPVRLRNVKLIESTYPVDDAGLFSCSNPQLNAVAELSVRTLKLCMEDVYTDCPLYEQTLWVGDLRNEALYGYYAFGATDIAWNSLRLAAESVSRYGMVGSQVPSCWDMVLPAWSFLWGIAVWEYFWYTGDQAGLEALYPAVVKNIQSAEKRMSDQGLFSAEYWNFFDWAKIDKEHRTVFHNNMLFVGALQAAVSCAEAMRDEEGVSRFSELAQALTGSINRFWNAEKKSYPDSLHDDGLASGSSSQHTAFLSLLYDIVEPVHVDEVVNNMLNPSEETIEAGSPFATMYMYEALEKTGFSERVIDLIGQAYRPMLEIGASTAWESYAQGTLAQDGFPTRSHCHGWSASPIYFFQRIILGVRQTGVGGSSFEISPRFCGLSEAEGVVKTVRGDLRVAWRREESKCFISYEAPPDMEVSFRENESLYGVSIELNSMGMNETEKGRLYEFGR</sequence>
<dbReference type="RefSeq" id="WP_160626667.1">
    <property type="nucleotide sequence ID" value="NZ_CP047593.1"/>
</dbReference>
<dbReference type="InterPro" id="IPR013737">
    <property type="entry name" value="Bac_rhamnosid_N"/>
</dbReference>
<name>A0A6P1M3J2_9BACT</name>
<evidence type="ECO:0000259" key="2">
    <source>
        <dbReference type="Pfam" id="PF17389"/>
    </source>
</evidence>
<dbReference type="PANTHER" id="PTHR34987:SF4">
    <property type="entry name" value="ALPHA-L-RHAMNOSIDASE C-TERMINAL DOMAIN-CONTAINING PROTEIN"/>
    <property type="match status" value="1"/>
</dbReference>
<dbReference type="SUPFAM" id="SSF48208">
    <property type="entry name" value="Six-hairpin glycosidases"/>
    <property type="match status" value="1"/>
</dbReference>
<organism evidence="3 4">
    <name type="scientific">Tichowtungia aerotolerans</name>
    <dbReference type="NCBI Taxonomy" id="2697043"/>
    <lineage>
        <taxon>Bacteria</taxon>
        <taxon>Pseudomonadati</taxon>
        <taxon>Kiritimatiellota</taxon>
        <taxon>Tichowtungiia</taxon>
        <taxon>Tichowtungiales</taxon>
        <taxon>Tichowtungiaceae</taxon>
        <taxon>Tichowtungia</taxon>
    </lineage>
</organism>
<dbReference type="InterPro" id="IPR008928">
    <property type="entry name" value="6-hairpin_glycosidase_sf"/>
</dbReference>
<dbReference type="Gene3D" id="2.60.420.10">
    <property type="entry name" value="Maltose phosphorylase, domain 3"/>
    <property type="match status" value="1"/>
</dbReference>
<evidence type="ECO:0000313" key="3">
    <source>
        <dbReference type="EMBL" id="QHI68391.1"/>
    </source>
</evidence>
<evidence type="ECO:0000313" key="4">
    <source>
        <dbReference type="Proteomes" id="UP000464954"/>
    </source>
</evidence>
<dbReference type="KEGG" id="taer:GT409_02605"/>
<dbReference type="Proteomes" id="UP000464954">
    <property type="component" value="Chromosome"/>
</dbReference>
<keyword evidence="4" id="KW-1185">Reference proteome</keyword>
<protein>
    <recommendedName>
        <fullName evidence="5">Alpha-L-rhamnosidase</fullName>
    </recommendedName>
</protein>
<dbReference type="AlphaFoldDB" id="A0A6P1M3J2"/>
<dbReference type="Pfam" id="PF17389">
    <property type="entry name" value="Bac_rhamnosid6H"/>
    <property type="match status" value="1"/>
</dbReference>
<dbReference type="Gene3D" id="1.50.10.10">
    <property type="match status" value="1"/>
</dbReference>
<dbReference type="Gene3D" id="2.60.120.260">
    <property type="entry name" value="Galactose-binding domain-like"/>
    <property type="match status" value="3"/>
</dbReference>
<evidence type="ECO:0008006" key="5">
    <source>
        <dbReference type="Google" id="ProtNLM"/>
    </source>
</evidence>
<gene>
    <name evidence="3" type="ORF">GT409_02605</name>
</gene>
<evidence type="ECO:0000259" key="1">
    <source>
        <dbReference type="Pfam" id="PF08531"/>
    </source>
</evidence>
<feature type="domain" description="Alpha-L-rhamnosidase six-hairpin glycosidase" evidence="2">
    <location>
        <begin position="532"/>
        <end position="868"/>
    </location>
</feature>
<dbReference type="GO" id="GO:0005975">
    <property type="term" value="P:carbohydrate metabolic process"/>
    <property type="evidence" value="ECO:0007669"/>
    <property type="project" value="InterPro"/>
</dbReference>
<dbReference type="EMBL" id="CP047593">
    <property type="protein sequence ID" value="QHI68391.1"/>
    <property type="molecule type" value="Genomic_DNA"/>
</dbReference>
<dbReference type="PANTHER" id="PTHR34987">
    <property type="entry name" value="C, PUTATIVE (AFU_ORTHOLOGUE AFUA_3G02880)-RELATED"/>
    <property type="match status" value="1"/>
</dbReference>
<dbReference type="InterPro" id="IPR012341">
    <property type="entry name" value="6hp_glycosidase-like_sf"/>
</dbReference>
<dbReference type="Pfam" id="PF08531">
    <property type="entry name" value="Bac_rhamnosid_N"/>
    <property type="match status" value="1"/>
</dbReference>
<dbReference type="InterPro" id="IPR035396">
    <property type="entry name" value="Bac_rhamnosid6H"/>
</dbReference>
<accession>A0A6P1M3J2</accession>
<proteinExistence type="predicted"/>
<reference evidence="3 4" key="1">
    <citation type="submission" date="2020-01" db="EMBL/GenBank/DDBJ databases">
        <title>Ponticoccus aerotolerans gen. nov., sp. nov., an anaerobic bacterium and proposal of Ponticoccusceae fam. nov., Ponticoccusles ord. nov. and Ponticoccuse classis nov. in the phylum Kiritimatiellaeota.</title>
        <authorList>
            <person name="Zhou L.Y."/>
            <person name="Du Z.J."/>
        </authorList>
    </citation>
    <scope>NUCLEOTIDE SEQUENCE [LARGE SCALE GENOMIC DNA]</scope>
    <source>
        <strain evidence="3 4">S-5007</strain>
    </source>
</reference>